<dbReference type="Pfam" id="PF17921">
    <property type="entry name" value="Integrase_H2C2"/>
    <property type="match status" value="1"/>
</dbReference>
<name>A0A6F9DNC8_9ASCI</name>
<evidence type="ECO:0000256" key="1">
    <source>
        <dbReference type="ARBA" id="ARBA00039658"/>
    </source>
</evidence>
<dbReference type="AlphaFoldDB" id="A0A6F9DNC8"/>
<feature type="domain" description="Integrase zinc-binding" evidence="2">
    <location>
        <begin position="42"/>
        <end position="97"/>
    </location>
</feature>
<organism evidence="3">
    <name type="scientific">Phallusia mammillata</name>
    <dbReference type="NCBI Taxonomy" id="59560"/>
    <lineage>
        <taxon>Eukaryota</taxon>
        <taxon>Metazoa</taxon>
        <taxon>Chordata</taxon>
        <taxon>Tunicata</taxon>
        <taxon>Ascidiacea</taxon>
        <taxon>Phlebobranchia</taxon>
        <taxon>Ascidiidae</taxon>
        <taxon>Phallusia</taxon>
    </lineage>
</organism>
<dbReference type="PANTHER" id="PTHR37984">
    <property type="entry name" value="PROTEIN CBG26694"/>
    <property type="match status" value="1"/>
</dbReference>
<evidence type="ECO:0000259" key="2">
    <source>
        <dbReference type="Pfam" id="PF17921"/>
    </source>
</evidence>
<sequence>MNEERVKGEQITCFKTDNGLLYREFRHPKVNRGKCVYQLVAPVKLRRKIMEIAHESITGGHMGTKKTFDTILWSFYWPGIIGDVKRFCKSCDICQRAVYKETVSRVPLEKSKSGRLDEGDQVLVLLPTDNNKLLMQWKGPFVVQKKIGLSDYVLDVGGKNKICHINLLKKYIARDDHTRDMSKEASACFSTISAHLCVAKETVEDVMHAKRLTYSEKDEAVALVKQYTNVFNDIPGGTDFGHHRVTLTDNRPVNAVHNTVQSAGKIEGHRRDT</sequence>
<accession>A0A6F9DNC8</accession>
<proteinExistence type="evidence at transcript level"/>
<dbReference type="FunFam" id="1.10.340.70:FF:000001">
    <property type="entry name" value="Retrovirus-related Pol polyprotein from transposon gypsy-like Protein"/>
    <property type="match status" value="1"/>
</dbReference>
<protein>
    <recommendedName>
        <fullName evidence="1">Gypsy retrotransposon integrase-like protein 1</fullName>
    </recommendedName>
</protein>
<dbReference type="InterPro" id="IPR050951">
    <property type="entry name" value="Retrovirus_Pol_polyprotein"/>
</dbReference>
<dbReference type="InterPro" id="IPR041588">
    <property type="entry name" value="Integrase_H2C2"/>
</dbReference>
<dbReference type="EMBL" id="LR788678">
    <property type="protein sequence ID" value="CAB3264540.1"/>
    <property type="molecule type" value="mRNA"/>
</dbReference>
<gene>
    <name evidence="3" type="primary">Nynrin-012</name>
</gene>
<dbReference type="Gene3D" id="1.10.340.70">
    <property type="match status" value="1"/>
</dbReference>
<reference evidence="3" key="1">
    <citation type="submission" date="2020-04" db="EMBL/GenBank/DDBJ databases">
        <authorList>
            <person name="Neveu A P."/>
        </authorList>
    </citation>
    <scope>NUCLEOTIDE SEQUENCE</scope>
    <source>
        <tissue evidence="3">Whole embryo</tissue>
    </source>
</reference>
<evidence type="ECO:0000313" key="3">
    <source>
        <dbReference type="EMBL" id="CAB3264540.1"/>
    </source>
</evidence>
<dbReference type="PANTHER" id="PTHR37984:SF15">
    <property type="entry name" value="INTEGRASE CATALYTIC DOMAIN-CONTAINING PROTEIN"/>
    <property type="match status" value="1"/>
</dbReference>